<dbReference type="InterPro" id="IPR013087">
    <property type="entry name" value="Znf_C2H2_type"/>
</dbReference>
<dbReference type="FunFam" id="3.30.160.60:FF:000690">
    <property type="entry name" value="Zinc finger protein 354C"/>
    <property type="match status" value="1"/>
</dbReference>
<dbReference type="FunFam" id="3.30.160.60:FF:001498">
    <property type="entry name" value="Zinc finger protein 404"/>
    <property type="match status" value="1"/>
</dbReference>
<dbReference type="Gene3D" id="3.30.160.60">
    <property type="entry name" value="Classic Zinc Finger"/>
    <property type="match status" value="4"/>
</dbReference>
<keyword evidence="5" id="KW-0862">Zinc</keyword>
<dbReference type="InterPro" id="IPR050826">
    <property type="entry name" value="Krueppel_C2H2_ZnFinger"/>
</dbReference>
<comment type="caution">
    <text evidence="10">The sequence shown here is derived from an EMBL/GenBank/DDBJ whole genome shotgun (WGS) entry which is preliminary data.</text>
</comment>
<keyword evidence="4 7" id="KW-0863">Zinc-finger</keyword>
<dbReference type="EMBL" id="JAEMGP010000014">
    <property type="protein sequence ID" value="KAG5201267.1"/>
    <property type="molecule type" value="Genomic_DNA"/>
</dbReference>
<accession>A0A836CW84</accession>
<protein>
    <recommendedName>
        <fullName evidence="9">C2H2-type domain-containing protein</fullName>
    </recommendedName>
</protein>
<reference evidence="10 11" key="1">
    <citation type="submission" date="2020-12" db="EMBL/GenBank/DDBJ databases">
        <title>De novo assembly of Tibetan sheep genome.</title>
        <authorList>
            <person name="Li X."/>
        </authorList>
    </citation>
    <scope>NUCLEOTIDE SEQUENCE [LARGE SCALE GENOMIC DNA]</scope>
    <source>
        <tissue evidence="10">Heart</tissue>
    </source>
</reference>
<dbReference type="PROSITE" id="PS00028">
    <property type="entry name" value="ZINC_FINGER_C2H2_1"/>
    <property type="match status" value="1"/>
</dbReference>
<evidence type="ECO:0000256" key="3">
    <source>
        <dbReference type="ARBA" id="ARBA00022737"/>
    </source>
</evidence>
<dbReference type="FunFam" id="3.30.160.60:FF:000446">
    <property type="entry name" value="Zinc finger protein"/>
    <property type="match status" value="1"/>
</dbReference>
<dbReference type="InterPro" id="IPR036236">
    <property type="entry name" value="Znf_C2H2_sf"/>
</dbReference>
<evidence type="ECO:0000256" key="1">
    <source>
        <dbReference type="ARBA" id="ARBA00004123"/>
    </source>
</evidence>
<comment type="subcellular location">
    <subcellularLocation>
        <location evidence="1">Nucleus</location>
    </subcellularLocation>
</comment>
<evidence type="ECO:0000256" key="6">
    <source>
        <dbReference type="ARBA" id="ARBA00023242"/>
    </source>
</evidence>
<dbReference type="AlphaFoldDB" id="A0A836CW84"/>
<evidence type="ECO:0000256" key="5">
    <source>
        <dbReference type="ARBA" id="ARBA00022833"/>
    </source>
</evidence>
<feature type="domain" description="C2H2-type" evidence="9">
    <location>
        <begin position="93"/>
        <end position="120"/>
    </location>
</feature>
<name>A0A836CW84_SHEEP</name>
<keyword evidence="6" id="KW-0539">Nucleus</keyword>
<organism evidence="10 11">
    <name type="scientific">Ovis aries</name>
    <name type="common">Sheep</name>
    <dbReference type="NCBI Taxonomy" id="9940"/>
    <lineage>
        <taxon>Eukaryota</taxon>
        <taxon>Metazoa</taxon>
        <taxon>Chordata</taxon>
        <taxon>Craniata</taxon>
        <taxon>Vertebrata</taxon>
        <taxon>Euteleostomi</taxon>
        <taxon>Mammalia</taxon>
        <taxon>Eutheria</taxon>
        <taxon>Laurasiatheria</taxon>
        <taxon>Artiodactyla</taxon>
        <taxon>Ruminantia</taxon>
        <taxon>Pecora</taxon>
        <taxon>Bovidae</taxon>
        <taxon>Caprinae</taxon>
        <taxon>Ovis</taxon>
    </lineage>
</organism>
<dbReference type="SMART" id="SM00355">
    <property type="entry name" value="ZnF_C2H2"/>
    <property type="match status" value="2"/>
</dbReference>
<dbReference type="Pfam" id="PF00096">
    <property type="entry name" value="zf-C2H2"/>
    <property type="match status" value="1"/>
</dbReference>
<feature type="domain" description="C2H2-type" evidence="9">
    <location>
        <begin position="121"/>
        <end position="148"/>
    </location>
</feature>
<dbReference type="PANTHER" id="PTHR24377">
    <property type="entry name" value="IP01015P-RELATED"/>
    <property type="match status" value="1"/>
</dbReference>
<feature type="domain" description="C2H2-type" evidence="9">
    <location>
        <begin position="149"/>
        <end position="176"/>
    </location>
</feature>
<proteinExistence type="predicted"/>
<dbReference type="Proteomes" id="UP000664991">
    <property type="component" value="Chromosome 14"/>
</dbReference>
<dbReference type="GO" id="GO:0008270">
    <property type="term" value="F:zinc ion binding"/>
    <property type="evidence" value="ECO:0007669"/>
    <property type="project" value="UniProtKB-KW"/>
</dbReference>
<keyword evidence="2" id="KW-0479">Metal-binding</keyword>
<dbReference type="SUPFAM" id="SSF57667">
    <property type="entry name" value="beta-beta-alpha zinc fingers"/>
    <property type="match status" value="3"/>
</dbReference>
<feature type="domain" description="C2H2-type" evidence="9">
    <location>
        <begin position="177"/>
        <end position="204"/>
    </location>
</feature>
<dbReference type="PROSITE" id="PS50157">
    <property type="entry name" value="ZINC_FINGER_C2H2_2"/>
    <property type="match status" value="4"/>
</dbReference>
<evidence type="ECO:0000256" key="2">
    <source>
        <dbReference type="ARBA" id="ARBA00022723"/>
    </source>
</evidence>
<evidence type="ECO:0000313" key="11">
    <source>
        <dbReference type="Proteomes" id="UP000664991"/>
    </source>
</evidence>
<feature type="region of interest" description="Disordered" evidence="8">
    <location>
        <begin position="1"/>
        <end position="98"/>
    </location>
</feature>
<evidence type="ECO:0000256" key="7">
    <source>
        <dbReference type="PROSITE-ProRule" id="PRU00042"/>
    </source>
</evidence>
<sequence>MDVRKTSGPYKEGPPAQPSCEAGALGDSPHMRPDLTSPEKTPSEERWDPPDGCGTEPPGTCSGRKPPTCGEWGKTLQSPSEAHQKSQARRTPYTGSECGKAFGRSAHLAQHRGVHTGAKPHACMECGKAFGRLTHLSQHRGVHTGEKPYACGECGKASRRSTRLSRRGWTHAGQRPCTCDACGQALSQSARLSQRRCVHAAEKPRGPRCAAVRHLRARCGRSPARPGRAARPWRRAPACRGATRAGEPCRCGGGGKAFGRSSPARFTCASTPAPSRDPRASRAARRRPGT</sequence>
<evidence type="ECO:0000256" key="4">
    <source>
        <dbReference type="ARBA" id="ARBA00022771"/>
    </source>
</evidence>
<evidence type="ECO:0000313" key="10">
    <source>
        <dbReference type="EMBL" id="KAG5201267.1"/>
    </source>
</evidence>
<evidence type="ECO:0000256" key="8">
    <source>
        <dbReference type="SAM" id="MobiDB-lite"/>
    </source>
</evidence>
<evidence type="ECO:0000259" key="9">
    <source>
        <dbReference type="PROSITE" id="PS50157"/>
    </source>
</evidence>
<feature type="region of interest" description="Disordered" evidence="8">
    <location>
        <begin position="254"/>
        <end position="290"/>
    </location>
</feature>
<gene>
    <name evidence="10" type="ORF">JEQ12_005801</name>
</gene>
<keyword evidence="3" id="KW-0677">Repeat</keyword>
<dbReference type="GO" id="GO:0005634">
    <property type="term" value="C:nucleus"/>
    <property type="evidence" value="ECO:0007669"/>
    <property type="project" value="UniProtKB-SubCell"/>
</dbReference>